<accession>A0ABX2ME59</accession>
<evidence type="ECO:0000313" key="1">
    <source>
        <dbReference type="EMBL" id="NUU52689.1"/>
    </source>
</evidence>
<reference evidence="1 2" key="1">
    <citation type="submission" date="2020-05" db="EMBL/GenBank/DDBJ databases">
        <title>Genome Sequencing of Type Strains.</title>
        <authorList>
            <person name="Lemaire J.F."/>
            <person name="Inderbitzin P."/>
            <person name="Gregorio O.A."/>
            <person name="Collins S.B."/>
            <person name="Wespe N."/>
            <person name="Knight-Connoni V."/>
        </authorList>
    </citation>
    <scope>NUCLEOTIDE SEQUENCE [LARGE SCALE GENOMIC DNA]</scope>
    <source>
        <strain evidence="1 2">DSM 19942</strain>
    </source>
</reference>
<protein>
    <submittedName>
        <fullName evidence="1">Uncharacterized protein</fullName>
    </submittedName>
</protein>
<dbReference type="RefSeq" id="WP_175380649.1">
    <property type="nucleotide sequence ID" value="NZ_CBCRYD010000020.1"/>
</dbReference>
<dbReference type="Proteomes" id="UP000577724">
    <property type="component" value="Unassembled WGS sequence"/>
</dbReference>
<comment type="caution">
    <text evidence="1">The sequence shown here is derived from an EMBL/GenBank/DDBJ whole genome shotgun (WGS) entry which is preliminary data.</text>
</comment>
<keyword evidence="2" id="KW-1185">Reference proteome</keyword>
<dbReference type="EMBL" id="JABMCC010000078">
    <property type="protein sequence ID" value="NUU52689.1"/>
    <property type="molecule type" value="Genomic_DNA"/>
</dbReference>
<dbReference type="GeneID" id="97129272"/>
<proteinExistence type="predicted"/>
<gene>
    <name evidence="1" type="ORF">HP548_01055</name>
</gene>
<sequence length="68" mass="7691">MEPIDIKFSGNKLSKLPILGIVFLSAKRGWESNGTFLKMNFSQRKMISQFRGTVIHPAAWSIILLAKK</sequence>
<organism evidence="1 2">
    <name type="scientific">Paenibacillus taichungensis</name>
    <dbReference type="NCBI Taxonomy" id="484184"/>
    <lineage>
        <taxon>Bacteria</taxon>
        <taxon>Bacillati</taxon>
        <taxon>Bacillota</taxon>
        <taxon>Bacilli</taxon>
        <taxon>Bacillales</taxon>
        <taxon>Paenibacillaceae</taxon>
        <taxon>Paenibacillus</taxon>
    </lineage>
</organism>
<evidence type="ECO:0000313" key="2">
    <source>
        <dbReference type="Proteomes" id="UP000577724"/>
    </source>
</evidence>
<name>A0ABX2ME59_9BACL</name>